<evidence type="ECO:0000259" key="2">
    <source>
        <dbReference type="Pfam" id="PF07670"/>
    </source>
</evidence>
<proteinExistence type="predicted"/>
<dbReference type="STRING" id="1640674.SAMN05216323_105210"/>
<accession>A0A1G6PJZ1</accession>
<gene>
    <name evidence="3" type="ORF">SAMN05216323_105210</name>
</gene>
<keyword evidence="1" id="KW-0472">Membrane</keyword>
<evidence type="ECO:0000256" key="1">
    <source>
        <dbReference type="SAM" id="Phobius"/>
    </source>
</evidence>
<name>A0A1G6PJZ1_9BACT</name>
<dbReference type="Proteomes" id="UP000199452">
    <property type="component" value="Unassembled WGS sequence"/>
</dbReference>
<feature type="transmembrane region" description="Helical" evidence="1">
    <location>
        <begin position="75"/>
        <end position="97"/>
    </location>
</feature>
<keyword evidence="1" id="KW-0812">Transmembrane</keyword>
<feature type="transmembrane region" description="Helical" evidence="1">
    <location>
        <begin position="203"/>
        <end position="220"/>
    </location>
</feature>
<feature type="domain" description="Nucleoside transporter/FeoB GTPase Gate" evidence="2">
    <location>
        <begin position="34"/>
        <end position="114"/>
    </location>
</feature>
<keyword evidence="1" id="KW-1133">Transmembrane helix</keyword>
<feature type="transmembrane region" description="Helical" evidence="1">
    <location>
        <begin position="135"/>
        <end position="152"/>
    </location>
</feature>
<feature type="transmembrane region" description="Helical" evidence="1">
    <location>
        <begin position="232"/>
        <end position="250"/>
    </location>
</feature>
<evidence type="ECO:0000313" key="3">
    <source>
        <dbReference type="EMBL" id="SDC79894.1"/>
    </source>
</evidence>
<dbReference type="InterPro" id="IPR011642">
    <property type="entry name" value="Gate_dom"/>
</dbReference>
<sequence>MRNTQPTAKAAIAWQKVKISVVEALPVALKTGWWLIRLILPVSLAVTLLNYFGILTILSNFLTPLFSVIGLPGEAALVFLTSIFLNIYSAIAVISSLPFSGREVAILAVMCLIAHNLIVETAVQKKTGSKVWEMLTIRLGFSILAGFILNLIMPESLGHAIHQSALADESSILLVLLAWAKSSVLLSLKIIILVSLLMVLQRLLQVFGILAILSAGFQPILKPFGLPRRTSFLFLVANVLGLAYGSAVMMEETSKGNLSPEEADLLNYHVAISHSNLEDVLLFVAIGVPALWLLIPRLFLAAITVWGARLFKYRNFKFE</sequence>
<dbReference type="OrthoDB" id="9779080at2"/>
<keyword evidence="4" id="KW-1185">Reference proteome</keyword>
<evidence type="ECO:0000313" key="4">
    <source>
        <dbReference type="Proteomes" id="UP000199452"/>
    </source>
</evidence>
<protein>
    <submittedName>
        <fullName evidence="3">Nucleoside recognition</fullName>
    </submittedName>
</protein>
<dbReference type="RefSeq" id="WP_092439567.1">
    <property type="nucleotide sequence ID" value="NZ_FMYP01000052.1"/>
</dbReference>
<feature type="transmembrane region" description="Helical" evidence="1">
    <location>
        <begin position="172"/>
        <end position="197"/>
    </location>
</feature>
<feature type="transmembrane region" description="Helical" evidence="1">
    <location>
        <begin position="104"/>
        <end position="123"/>
    </location>
</feature>
<dbReference type="AlphaFoldDB" id="A0A1G6PJZ1"/>
<dbReference type="EMBL" id="FMYP01000052">
    <property type="protein sequence ID" value="SDC79894.1"/>
    <property type="molecule type" value="Genomic_DNA"/>
</dbReference>
<feature type="transmembrane region" description="Helical" evidence="1">
    <location>
        <begin position="38"/>
        <end position="63"/>
    </location>
</feature>
<dbReference type="Pfam" id="PF07670">
    <property type="entry name" value="Gate"/>
    <property type="match status" value="1"/>
</dbReference>
<reference evidence="3 4" key="1">
    <citation type="submission" date="2016-09" db="EMBL/GenBank/DDBJ databases">
        <authorList>
            <person name="Capua I."/>
            <person name="De Benedictis P."/>
            <person name="Joannis T."/>
            <person name="Lombin L.H."/>
            <person name="Cattoli G."/>
        </authorList>
    </citation>
    <scope>NUCLEOTIDE SEQUENCE [LARGE SCALE GENOMIC DNA]</scope>
    <source>
        <strain evidence="3 4">A7P-90m</strain>
    </source>
</reference>
<feature type="transmembrane region" description="Helical" evidence="1">
    <location>
        <begin position="280"/>
        <end position="308"/>
    </location>
</feature>
<organism evidence="3 4">
    <name type="scientific">Williamwhitmania taraxaci</name>
    <dbReference type="NCBI Taxonomy" id="1640674"/>
    <lineage>
        <taxon>Bacteria</taxon>
        <taxon>Pseudomonadati</taxon>
        <taxon>Bacteroidota</taxon>
        <taxon>Bacteroidia</taxon>
        <taxon>Bacteroidales</taxon>
        <taxon>Williamwhitmaniaceae</taxon>
        <taxon>Williamwhitmania</taxon>
    </lineage>
</organism>